<protein>
    <submittedName>
        <fullName evidence="1">Uncharacterized protein</fullName>
    </submittedName>
</protein>
<dbReference type="EMBL" id="AKWO02000022">
    <property type="protein sequence ID" value="EMG01546.1"/>
    <property type="molecule type" value="Genomic_DNA"/>
</dbReference>
<dbReference type="Proteomes" id="UP000011783">
    <property type="component" value="Unassembled WGS sequence"/>
</dbReference>
<sequence length="66" mass="7834">MQKSSVSNRLVCPYKIECPECLLQSLIQCKIYEPYRMIQTNLFQFSKKPTRKTIRQIAIAHYILNL</sequence>
<dbReference type="AlphaFoldDB" id="M3HU40"/>
<reference evidence="1 2" key="1">
    <citation type="submission" date="2013-01" db="EMBL/GenBank/DDBJ databases">
        <authorList>
            <person name="Harkins D.M."/>
            <person name="Durkin A.S."/>
            <person name="Brinkac L.M."/>
            <person name="Haft D.H."/>
            <person name="Selengut J.D."/>
            <person name="Sanka R."/>
            <person name="DePew J."/>
            <person name="Purushe J."/>
            <person name="Picardeau M."/>
            <person name="Werts C."/>
            <person name="Goarant C."/>
            <person name="Vinetz J.M."/>
            <person name="Sutton G.G."/>
            <person name="Nierman W.C."/>
            <person name="Fouts D.E."/>
        </authorList>
    </citation>
    <scope>NUCLEOTIDE SEQUENCE [LARGE SCALE GENOMIC DNA]</scope>
    <source>
        <strain evidence="1 2">200701203</strain>
    </source>
</reference>
<proteinExistence type="predicted"/>
<evidence type="ECO:0000313" key="1">
    <source>
        <dbReference type="EMBL" id="EMG01546.1"/>
    </source>
</evidence>
<comment type="caution">
    <text evidence="1">The sequence shown here is derived from an EMBL/GenBank/DDBJ whole genome shotgun (WGS) entry which is preliminary data.</text>
</comment>
<evidence type="ECO:0000313" key="2">
    <source>
        <dbReference type="Proteomes" id="UP000011783"/>
    </source>
</evidence>
<gene>
    <name evidence="1" type="ORF">LEP1GSC123_2567</name>
</gene>
<accession>M3HU40</accession>
<organism evidence="1 2">
    <name type="scientific">Leptospira borgpetersenii str. 200701203</name>
    <dbReference type="NCBI Taxonomy" id="1193007"/>
    <lineage>
        <taxon>Bacteria</taxon>
        <taxon>Pseudomonadati</taxon>
        <taxon>Spirochaetota</taxon>
        <taxon>Spirochaetia</taxon>
        <taxon>Leptospirales</taxon>
        <taxon>Leptospiraceae</taxon>
        <taxon>Leptospira</taxon>
    </lineage>
</organism>
<name>M3HU40_LEPBO</name>
<dbReference type="BioCyc" id="LBOR1193007:G11KN-4464-MONOMER"/>